<dbReference type="InterPro" id="IPR017969">
    <property type="entry name" value="Heavy-metal-associated_CS"/>
</dbReference>
<evidence type="ECO:0000256" key="9">
    <source>
        <dbReference type="ARBA" id="ARBA00022840"/>
    </source>
</evidence>
<keyword evidence="18" id="KW-1185">Reference proteome</keyword>
<dbReference type="InterPro" id="IPR023214">
    <property type="entry name" value="HAD_sf"/>
</dbReference>
<feature type="transmembrane region" description="Helical" evidence="15">
    <location>
        <begin position="375"/>
        <end position="396"/>
    </location>
</feature>
<dbReference type="InterPro" id="IPR023299">
    <property type="entry name" value="ATPase_P-typ_cyto_dom_N"/>
</dbReference>
<protein>
    <recommendedName>
        <fullName evidence="13">Cd(2+)-exporting ATPase</fullName>
        <ecNumber evidence="13">7.2.2.21</ecNumber>
    </recommendedName>
</protein>
<evidence type="ECO:0000256" key="4">
    <source>
        <dbReference type="ARBA" id="ARBA00022539"/>
    </source>
</evidence>
<dbReference type="InterPro" id="IPR001757">
    <property type="entry name" value="P_typ_ATPase"/>
</dbReference>
<evidence type="ECO:0000259" key="16">
    <source>
        <dbReference type="PROSITE" id="PS50846"/>
    </source>
</evidence>
<comment type="catalytic activity">
    <reaction evidence="14">
        <text>Cd(2+)(in) + ATP + H2O = Cd(2+)(out) + ADP + phosphate + H(+)</text>
        <dbReference type="Rhea" id="RHEA:12132"/>
        <dbReference type="ChEBI" id="CHEBI:15377"/>
        <dbReference type="ChEBI" id="CHEBI:15378"/>
        <dbReference type="ChEBI" id="CHEBI:30616"/>
        <dbReference type="ChEBI" id="CHEBI:43474"/>
        <dbReference type="ChEBI" id="CHEBI:48775"/>
        <dbReference type="ChEBI" id="CHEBI:456216"/>
        <dbReference type="EC" id="7.2.2.21"/>
    </reaction>
</comment>
<keyword evidence="6 15" id="KW-0812">Transmembrane</keyword>
<proteinExistence type="inferred from homology"/>
<evidence type="ECO:0000256" key="12">
    <source>
        <dbReference type="ARBA" id="ARBA00023136"/>
    </source>
</evidence>
<dbReference type="InterPro" id="IPR018303">
    <property type="entry name" value="ATPase_P-typ_P_site"/>
</dbReference>
<dbReference type="NCBIfam" id="TIGR01525">
    <property type="entry name" value="ATPase-IB_hvy"/>
    <property type="match status" value="1"/>
</dbReference>
<dbReference type="Pfam" id="PF00122">
    <property type="entry name" value="E1-E2_ATPase"/>
    <property type="match status" value="1"/>
</dbReference>
<dbReference type="PROSITE" id="PS01047">
    <property type="entry name" value="HMA_1"/>
    <property type="match status" value="1"/>
</dbReference>
<feature type="transmembrane region" description="Helical" evidence="15">
    <location>
        <begin position="175"/>
        <end position="200"/>
    </location>
</feature>
<dbReference type="SFLD" id="SFLDF00027">
    <property type="entry name" value="p-type_atpase"/>
    <property type="match status" value="1"/>
</dbReference>
<evidence type="ECO:0000256" key="14">
    <source>
        <dbReference type="ARBA" id="ARBA00049338"/>
    </source>
</evidence>
<keyword evidence="9 15" id="KW-0067">ATP-binding</keyword>
<organism evidence="17 18">
    <name type="scientific">Candidatus Clostridium stratigraminis</name>
    <dbReference type="NCBI Taxonomy" id="3381661"/>
    <lineage>
        <taxon>Bacteria</taxon>
        <taxon>Bacillati</taxon>
        <taxon>Bacillota</taxon>
        <taxon>Clostridia</taxon>
        <taxon>Eubacteriales</taxon>
        <taxon>Clostridiaceae</taxon>
        <taxon>Clostridium</taxon>
    </lineage>
</organism>
<evidence type="ECO:0000256" key="2">
    <source>
        <dbReference type="ARBA" id="ARBA00006024"/>
    </source>
</evidence>
<dbReference type="RefSeq" id="WP_406769300.1">
    <property type="nucleotide sequence ID" value="NZ_JBJHZZ010000003.1"/>
</dbReference>
<evidence type="ECO:0000256" key="13">
    <source>
        <dbReference type="ARBA" id="ARBA00039103"/>
    </source>
</evidence>
<evidence type="ECO:0000256" key="3">
    <source>
        <dbReference type="ARBA" id="ARBA00022475"/>
    </source>
</evidence>
<dbReference type="InterPro" id="IPR051014">
    <property type="entry name" value="Cation_Transport_ATPase_IB"/>
</dbReference>
<sequence>MDKAIKKANNVIIKTEIKNKTNISLNNSNSSLKKEFLLKGLDCASCAAKIEREISKIEGVKAAVVDFVSTKLFLEMDNKTNDDFIIEKVNEIVKRIEPDVMVVNSLKDDKKEQEIDNESNKGKLIKLVVGAAFFATAAAFKLPLLYLISYLLIGGEVILKAVKNIRKGQVFDENFLMSIATIGAFTIGQYPEGVAVMLFYEVGELFQDMAVDHSRKSITALMDIRPDFANLKVNEDIKKVSPEEVLVGDIIIVKPGEKVPLDGTVIEGNSMVDASALTGESVPKKVLAGDNVLGGVINKNGLLTIKVEKKFKDSTVSKILDLVQNASSKKAPTENFITKFARIYTSIVVFTAVILAIIPPLFIEGTSFSQWLYRALSFLVVSCPCALVISIPLGFFGGIGGASKNGILVKGGNYLEALNNVEIAVFDKTGTLTKGVFQVTNIVPEDNFTNKEIIKLAAFAESYSNHPIAASILKAYDDDIDKDKIDTYDELSGYGIKATVYGKEILAGNYKLMDKENINYKNVIAVGTVVHLAVDRIYAGYIVISDEIKEDSLVAIKDLKAIGIKKTVMLSGDNKIVGTEIAKTLNVDEAYTELLPDQKVEKLELLNKEKSRKGKLMFVGDGINDAPVLARADIGIAMGGVGSDAAIEASDVVIMTDEPSKIVKAIKIAKKTKKIVMQNIIFALGIKFILLVIIALGLGTMWEAVFGDVGVALLAVLNSMRALKTDKL</sequence>
<dbReference type="Proteomes" id="UP001623591">
    <property type="component" value="Unassembled WGS sequence"/>
</dbReference>
<dbReference type="SUPFAM" id="SSF56784">
    <property type="entry name" value="HAD-like"/>
    <property type="match status" value="1"/>
</dbReference>
<comment type="caution">
    <text evidence="17">The sequence shown here is derived from an EMBL/GenBank/DDBJ whole genome shotgun (WGS) entry which is preliminary data.</text>
</comment>
<dbReference type="EMBL" id="JBJHZZ010000003">
    <property type="protein sequence ID" value="MFL0246832.1"/>
    <property type="molecule type" value="Genomic_DNA"/>
</dbReference>
<dbReference type="Gene3D" id="2.70.150.10">
    <property type="entry name" value="Calcium-transporting ATPase, cytoplasmic transduction domain A"/>
    <property type="match status" value="1"/>
</dbReference>
<evidence type="ECO:0000256" key="1">
    <source>
        <dbReference type="ARBA" id="ARBA00004651"/>
    </source>
</evidence>
<dbReference type="SFLD" id="SFLDS00003">
    <property type="entry name" value="Haloacid_Dehalogenase"/>
    <property type="match status" value="1"/>
</dbReference>
<feature type="transmembrane region" description="Helical" evidence="15">
    <location>
        <begin position="680"/>
        <end position="698"/>
    </location>
</feature>
<dbReference type="CDD" id="cd07548">
    <property type="entry name" value="P-type_ATPase-Cd_Zn_Co_like"/>
    <property type="match status" value="1"/>
</dbReference>
<dbReference type="InterPro" id="IPR036163">
    <property type="entry name" value="HMA_dom_sf"/>
</dbReference>
<dbReference type="SUPFAM" id="SSF81665">
    <property type="entry name" value="Calcium ATPase, transmembrane domain M"/>
    <property type="match status" value="1"/>
</dbReference>
<dbReference type="PRINTS" id="PR00119">
    <property type="entry name" value="CATATPASE"/>
</dbReference>
<reference evidence="17 18" key="1">
    <citation type="submission" date="2024-11" db="EMBL/GenBank/DDBJ databases">
        <authorList>
            <person name="Heng Y.C."/>
            <person name="Lim A.C.H."/>
            <person name="Lee J.K.Y."/>
            <person name="Kittelmann S."/>
        </authorList>
    </citation>
    <scope>NUCLEOTIDE SEQUENCE [LARGE SCALE GENOMIC DNA]</scope>
    <source>
        <strain evidence="17 18">WILCCON 0185</strain>
    </source>
</reference>
<dbReference type="SUPFAM" id="SSF81653">
    <property type="entry name" value="Calcium ATPase, transduction domain A"/>
    <property type="match status" value="1"/>
</dbReference>
<evidence type="ECO:0000256" key="10">
    <source>
        <dbReference type="ARBA" id="ARBA00022967"/>
    </source>
</evidence>
<dbReference type="PROSITE" id="PS50846">
    <property type="entry name" value="HMA_2"/>
    <property type="match status" value="1"/>
</dbReference>
<dbReference type="PANTHER" id="PTHR48085">
    <property type="entry name" value="CADMIUM/ZINC-TRANSPORTING ATPASE HMA2-RELATED"/>
    <property type="match status" value="1"/>
</dbReference>
<evidence type="ECO:0000256" key="7">
    <source>
        <dbReference type="ARBA" id="ARBA00022723"/>
    </source>
</evidence>
<dbReference type="InterPro" id="IPR006121">
    <property type="entry name" value="HMA_dom"/>
</dbReference>
<comment type="subcellular location">
    <subcellularLocation>
        <location evidence="1">Cell membrane</location>
        <topology evidence="1">Multi-pass membrane protein</topology>
    </subcellularLocation>
</comment>
<dbReference type="NCBIfam" id="TIGR01512">
    <property type="entry name" value="ATPase-IB2_Cd"/>
    <property type="match status" value="1"/>
</dbReference>
<evidence type="ECO:0000256" key="8">
    <source>
        <dbReference type="ARBA" id="ARBA00022741"/>
    </source>
</evidence>
<feature type="domain" description="HMA" evidence="16">
    <location>
        <begin position="32"/>
        <end position="97"/>
    </location>
</feature>
<dbReference type="Gene3D" id="3.40.1110.10">
    <property type="entry name" value="Calcium-transporting ATPase, cytoplasmic domain N"/>
    <property type="match status" value="1"/>
</dbReference>
<dbReference type="InterPro" id="IPR044492">
    <property type="entry name" value="P_typ_ATPase_HD_dom"/>
</dbReference>
<keyword evidence="8 15" id="KW-0547">Nucleotide-binding</keyword>
<keyword evidence="12 15" id="KW-0472">Membrane</keyword>
<keyword evidence="5" id="KW-0597">Phosphoprotein</keyword>
<keyword evidence="10" id="KW-1278">Translocase</keyword>
<dbReference type="Pfam" id="PF00702">
    <property type="entry name" value="Hydrolase"/>
    <property type="match status" value="1"/>
</dbReference>
<comment type="similarity">
    <text evidence="2 15">Belongs to the cation transport ATPase (P-type) (TC 3.A.3) family. Type IB subfamily.</text>
</comment>
<dbReference type="NCBIfam" id="TIGR01494">
    <property type="entry name" value="ATPase_P-type"/>
    <property type="match status" value="1"/>
</dbReference>
<dbReference type="PANTHER" id="PTHR48085:SF5">
    <property type="entry name" value="CADMIUM_ZINC-TRANSPORTING ATPASE HMA4-RELATED"/>
    <property type="match status" value="1"/>
</dbReference>
<feature type="transmembrane region" description="Helical" evidence="15">
    <location>
        <begin position="127"/>
        <end position="155"/>
    </location>
</feature>
<dbReference type="SFLD" id="SFLDG00002">
    <property type="entry name" value="C1.7:_P-type_atpase_like"/>
    <property type="match status" value="1"/>
</dbReference>
<dbReference type="CDD" id="cd00371">
    <property type="entry name" value="HMA"/>
    <property type="match status" value="1"/>
</dbReference>
<evidence type="ECO:0000256" key="5">
    <source>
        <dbReference type="ARBA" id="ARBA00022553"/>
    </source>
</evidence>
<keyword evidence="11 15" id="KW-1133">Transmembrane helix</keyword>
<evidence type="ECO:0000256" key="11">
    <source>
        <dbReference type="ARBA" id="ARBA00022989"/>
    </source>
</evidence>
<feature type="transmembrane region" description="Helical" evidence="15">
    <location>
        <begin position="343"/>
        <end position="363"/>
    </location>
</feature>
<dbReference type="InterPro" id="IPR027256">
    <property type="entry name" value="P-typ_ATPase_IB"/>
</dbReference>
<evidence type="ECO:0000313" key="18">
    <source>
        <dbReference type="Proteomes" id="UP001623591"/>
    </source>
</evidence>
<name>A0ABW8T524_9CLOT</name>
<dbReference type="SUPFAM" id="SSF55008">
    <property type="entry name" value="HMA, heavy metal-associated domain"/>
    <property type="match status" value="1"/>
</dbReference>
<dbReference type="Gene3D" id="3.40.50.1000">
    <property type="entry name" value="HAD superfamily/HAD-like"/>
    <property type="match status" value="1"/>
</dbReference>
<dbReference type="EC" id="7.2.2.21" evidence="13"/>
<dbReference type="InterPro" id="IPR036412">
    <property type="entry name" value="HAD-like_sf"/>
</dbReference>
<evidence type="ECO:0000313" key="17">
    <source>
        <dbReference type="EMBL" id="MFL0246832.1"/>
    </source>
</evidence>
<evidence type="ECO:0000256" key="15">
    <source>
        <dbReference type="RuleBase" id="RU362081"/>
    </source>
</evidence>
<keyword evidence="7 15" id="KW-0479">Metal-binding</keyword>
<dbReference type="PROSITE" id="PS00154">
    <property type="entry name" value="ATPASE_E1_E2"/>
    <property type="match status" value="1"/>
</dbReference>
<dbReference type="Gene3D" id="3.30.70.100">
    <property type="match status" value="1"/>
</dbReference>
<evidence type="ECO:0000256" key="6">
    <source>
        <dbReference type="ARBA" id="ARBA00022692"/>
    </source>
</evidence>
<dbReference type="InterPro" id="IPR023298">
    <property type="entry name" value="ATPase_P-typ_TM_dom_sf"/>
</dbReference>
<dbReference type="PRINTS" id="PR00941">
    <property type="entry name" value="CDATPASE"/>
</dbReference>
<keyword evidence="4" id="KW-0104">Cadmium</keyword>
<dbReference type="InterPro" id="IPR059000">
    <property type="entry name" value="ATPase_P-type_domA"/>
</dbReference>
<gene>
    <name evidence="17" type="ORF">ACJDUG_07605</name>
</gene>
<keyword evidence="3 15" id="KW-1003">Cell membrane</keyword>
<dbReference type="InterPro" id="IPR008250">
    <property type="entry name" value="ATPase_P-typ_transduc_dom_A_sf"/>
</dbReference>
<accession>A0ABW8T524</accession>
<dbReference type="Pfam" id="PF00403">
    <property type="entry name" value="HMA"/>
    <property type="match status" value="1"/>
</dbReference>